<dbReference type="OrthoDB" id="18648at2759"/>
<evidence type="ECO:0000259" key="6">
    <source>
        <dbReference type="Pfam" id="PF24064"/>
    </source>
</evidence>
<feature type="region of interest" description="Disordered" evidence="3">
    <location>
        <begin position="180"/>
        <end position="212"/>
    </location>
</feature>
<dbReference type="Proteomes" id="UP000053989">
    <property type="component" value="Unassembled WGS sequence"/>
</dbReference>
<dbReference type="STRING" id="1036808.A0A0C3DQ23"/>
<dbReference type="GO" id="GO:0010508">
    <property type="term" value="P:positive regulation of autophagy"/>
    <property type="evidence" value="ECO:0007669"/>
    <property type="project" value="TreeGrafter"/>
</dbReference>
<dbReference type="HOGENOM" id="CLU_021922_0_0_1"/>
<dbReference type="GO" id="GO:0038202">
    <property type="term" value="P:TORC1 signaling"/>
    <property type="evidence" value="ECO:0007669"/>
    <property type="project" value="TreeGrafter"/>
</dbReference>
<reference evidence="7 8" key="1">
    <citation type="submission" date="2014-04" db="EMBL/GenBank/DDBJ databases">
        <authorList>
            <consortium name="DOE Joint Genome Institute"/>
            <person name="Kuo A."/>
            <person name="Kohler A."/>
            <person name="Nagy L.G."/>
            <person name="Floudas D."/>
            <person name="Copeland A."/>
            <person name="Barry K.W."/>
            <person name="Cichocki N."/>
            <person name="Veneault-Fourrey C."/>
            <person name="LaButti K."/>
            <person name="Lindquist E.A."/>
            <person name="Lipzen A."/>
            <person name="Lundell T."/>
            <person name="Morin E."/>
            <person name="Murat C."/>
            <person name="Sun H."/>
            <person name="Tunlid A."/>
            <person name="Henrissat B."/>
            <person name="Grigoriev I.V."/>
            <person name="Hibbett D.S."/>
            <person name="Martin F."/>
            <person name="Nordberg H.P."/>
            <person name="Cantor M.N."/>
            <person name="Hua S.X."/>
        </authorList>
    </citation>
    <scope>NUCLEOTIDE SEQUENCE [LARGE SCALE GENOMIC DNA]</scope>
    <source>
        <strain evidence="7 8">Foug A</strain>
    </source>
</reference>
<keyword evidence="8" id="KW-1185">Reference proteome</keyword>
<dbReference type="PANTHER" id="PTHR13153:SF5">
    <property type="entry name" value="GATOR COMPLEX PROTEIN NPRL3"/>
    <property type="match status" value="1"/>
</dbReference>
<gene>
    <name evidence="7" type="ORF">SCLCIDRAFT_1214878</name>
</gene>
<comment type="function">
    <text evidence="2">Mediates inactivation of the TORC1 complex in response to amino acid starvation. Required for meiotic nuclear division.</text>
</comment>
<keyword evidence="4" id="KW-0812">Transmembrane</keyword>
<keyword evidence="4" id="KW-1133">Transmembrane helix</keyword>
<feature type="region of interest" description="Disordered" evidence="3">
    <location>
        <begin position="97"/>
        <end position="118"/>
    </location>
</feature>
<sequence length="854" mass="96888">MAETLLAFLLVTSSAKGPNLVFRWPPNPETTSRLARPLPYQDGLELDNPWRAANHNDSPTITEVAPHRNYSATNFSGAGDYEWKSSSVIRDKSRTFSQNLSLPTSSPPPKDYFSDDDDLEAESVDDDYHRLFDYSTQFLAGMLCPKHALCHQKFELIIDHLAFIGHPVCVEDDGRWRFKPEKASSGSRGRGSTNRASMDDLKSVREVSPSVSHNDNPRLHMFHFVLVLDLPDPFSSASGNVRTKYFDTIYKQIAFTITALLFQQQVLSNFVETECDTIGSLEAEYIAKGEQFSEFVSHALRTSSVASAMKTLFEAVKSSTMAYITLNNIPLELQLPPYLDHLLHSEEDYELDFVDHLEDEGEAKVWGCDLSFGWRLPALAPWKSLLLDGDQVLDPYINLRGPHVTPDERDHAEGLIRFLETASVTLSLADMASLLDWDLETQIYPTVRWLVHHRRAKVVDTVHAGLKTIFTIPPKFDTPLSTLSVEFKRDFPQSTVPPLPSLLSSISQASSKQSDNHFFASVVGSKDLIPLYHEVVLWLLKRDLLYTLHLRIRIVATTELKARVRQIRERKLEWQRGIQHRGRRGSRLHAVDEDPIDYDNGPKKPGVTWLPLSPKRAHHYTKRMSSIESELSKGSEVSMSSIGEDDEATSTEESEDENIGWGSTEDTLWPTLISDPGTASPLERRWLAAMSEGKEEHITRRFEQINQYFDGKRTDDEILYRAEISRKQLREVLHHYEEYVSAAVGRIIHNLPLHSCKHSFILHNAPECYLVASCFLCTFIDGCCCSWIRYAVSFVPFSWVQSSDSVTLLWVFSMFSCYMCPMATSLYLSIKKGGRVTPWKFGVDHTDPMASRGS</sequence>
<dbReference type="GO" id="GO:1904262">
    <property type="term" value="P:negative regulation of TORC1 signaling"/>
    <property type="evidence" value="ECO:0007669"/>
    <property type="project" value="TreeGrafter"/>
</dbReference>
<evidence type="ECO:0000256" key="3">
    <source>
        <dbReference type="SAM" id="MobiDB-lite"/>
    </source>
</evidence>
<dbReference type="FunCoup" id="A0A0C3DQ23">
    <property type="interactions" value="112"/>
</dbReference>
<dbReference type="InterPro" id="IPR005365">
    <property type="entry name" value="Npr3"/>
</dbReference>
<proteinExistence type="inferred from homology"/>
<dbReference type="PANTHER" id="PTHR13153">
    <property type="entry name" value="CGTHBA PROTEIN -14 GENE PROTEIN"/>
    <property type="match status" value="1"/>
</dbReference>
<feature type="chain" id="PRO_5013311642" description="Nitrogen permease regulator 3" evidence="5">
    <location>
        <begin position="16"/>
        <end position="854"/>
    </location>
</feature>
<evidence type="ECO:0000256" key="4">
    <source>
        <dbReference type="SAM" id="Phobius"/>
    </source>
</evidence>
<dbReference type="GO" id="GO:0005774">
    <property type="term" value="C:vacuolar membrane"/>
    <property type="evidence" value="ECO:0007669"/>
    <property type="project" value="UniProtKB-SubCell"/>
</dbReference>
<evidence type="ECO:0000256" key="1">
    <source>
        <dbReference type="ARBA" id="ARBA00010546"/>
    </source>
</evidence>
<dbReference type="Pfam" id="PF24064">
    <property type="entry name" value="HTH_NPRL3"/>
    <property type="match status" value="1"/>
</dbReference>
<keyword evidence="2" id="KW-0469">Meiosis</keyword>
<evidence type="ECO:0000313" key="8">
    <source>
        <dbReference type="Proteomes" id="UP000053989"/>
    </source>
</evidence>
<reference evidence="8" key="2">
    <citation type="submission" date="2015-01" db="EMBL/GenBank/DDBJ databases">
        <title>Evolutionary Origins and Diversification of the Mycorrhizal Mutualists.</title>
        <authorList>
            <consortium name="DOE Joint Genome Institute"/>
            <consortium name="Mycorrhizal Genomics Consortium"/>
            <person name="Kohler A."/>
            <person name="Kuo A."/>
            <person name="Nagy L.G."/>
            <person name="Floudas D."/>
            <person name="Copeland A."/>
            <person name="Barry K.W."/>
            <person name="Cichocki N."/>
            <person name="Veneault-Fourrey C."/>
            <person name="LaButti K."/>
            <person name="Lindquist E.A."/>
            <person name="Lipzen A."/>
            <person name="Lundell T."/>
            <person name="Morin E."/>
            <person name="Murat C."/>
            <person name="Riley R."/>
            <person name="Ohm R."/>
            <person name="Sun H."/>
            <person name="Tunlid A."/>
            <person name="Henrissat B."/>
            <person name="Grigoriev I.V."/>
            <person name="Hibbett D.S."/>
            <person name="Martin F."/>
        </authorList>
    </citation>
    <scope>NUCLEOTIDE SEQUENCE [LARGE SCALE GENOMIC DNA]</scope>
    <source>
        <strain evidence="8">Foug A</strain>
    </source>
</reference>
<evidence type="ECO:0000256" key="5">
    <source>
        <dbReference type="SAM" id="SignalP"/>
    </source>
</evidence>
<name>A0A0C3DQ23_9AGAM</name>
<feature type="region of interest" description="Disordered" evidence="3">
    <location>
        <begin position="621"/>
        <end position="667"/>
    </location>
</feature>
<keyword evidence="4" id="KW-0472">Membrane</keyword>
<dbReference type="Pfam" id="PF03666">
    <property type="entry name" value="NPR3"/>
    <property type="match status" value="1"/>
</dbReference>
<comment type="subcellular location">
    <subcellularLocation>
        <location evidence="2">Vacuole membrane</location>
        <topology evidence="2">Peripheral membrane protein</topology>
    </subcellularLocation>
</comment>
<dbReference type="AlphaFoldDB" id="A0A0C3DQ23"/>
<dbReference type="InterPro" id="IPR056603">
    <property type="entry name" value="HTH_NPRL3"/>
</dbReference>
<organism evidence="7 8">
    <name type="scientific">Scleroderma citrinum Foug A</name>
    <dbReference type="NCBI Taxonomy" id="1036808"/>
    <lineage>
        <taxon>Eukaryota</taxon>
        <taxon>Fungi</taxon>
        <taxon>Dikarya</taxon>
        <taxon>Basidiomycota</taxon>
        <taxon>Agaricomycotina</taxon>
        <taxon>Agaricomycetes</taxon>
        <taxon>Agaricomycetidae</taxon>
        <taxon>Boletales</taxon>
        <taxon>Sclerodermatineae</taxon>
        <taxon>Sclerodermataceae</taxon>
        <taxon>Scleroderma</taxon>
    </lineage>
</organism>
<keyword evidence="2 5" id="KW-0732">Signal</keyword>
<dbReference type="GO" id="GO:0034198">
    <property type="term" value="P:cellular response to amino acid starvation"/>
    <property type="evidence" value="ECO:0007669"/>
    <property type="project" value="TreeGrafter"/>
</dbReference>
<feature type="transmembrane region" description="Helical" evidence="4">
    <location>
        <begin position="808"/>
        <end position="830"/>
    </location>
</feature>
<evidence type="ECO:0000313" key="7">
    <source>
        <dbReference type="EMBL" id="KIM62765.1"/>
    </source>
</evidence>
<feature type="signal peptide" evidence="5">
    <location>
        <begin position="1"/>
        <end position="15"/>
    </location>
</feature>
<dbReference type="GO" id="GO:0051321">
    <property type="term" value="P:meiotic cell cycle"/>
    <property type="evidence" value="ECO:0007669"/>
    <property type="project" value="UniProtKB-UniRule"/>
</dbReference>
<protein>
    <recommendedName>
        <fullName evidence="2">Nitrogen permease regulator 3</fullName>
    </recommendedName>
    <alternativeName>
        <fullName evidence="2">Required for meiotic nuclear division protein 11</fullName>
    </alternativeName>
</protein>
<dbReference type="EMBL" id="KN822040">
    <property type="protein sequence ID" value="KIM62765.1"/>
    <property type="molecule type" value="Genomic_DNA"/>
</dbReference>
<dbReference type="InParanoid" id="A0A0C3DQ23"/>
<dbReference type="GO" id="GO:1990130">
    <property type="term" value="C:GATOR1 complex"/>
    <property type="evidence" value="ECO:0007669"/>
    <property type="project" value="TreeGrafter"/>
</dbReference>
<evidence type="ECO:0000256" key="2">
    <source>
        <dbReference type="RuleBase" id="RU368069"/>
    </source>
</evidence>
<feature type="compositionally biased region" description="Acidic residues" evidence="3">
    <location>
        <begin position="643"/>
        <end position="658"/>
    </location>
</feature>
<accession>A0A0C3DQ23</accession>
<comment type="similarity">
    <text evidence="1 2">Belongs to the NPR3 family.</text>
</comment>
<feature type="domain" description="GATOR1 complex protein NPRL3 C-terminal HTH" evidence="6">
    <location>
        <begin position="680"/>
        <end position="740"/>
    </location>
</feature>